<dbReference type="GO" id="GO:0071111">
    <property type="term" value="F:cyclic-guanylate-specific phosphodiesterase activity"/>
    <property type="evidence" value="ECO:0007669"/>
    <property type="project" value="InterPro"/>
</dbReference>
<dbReference type="InterPro" id="IPR035919">
    <property type="entry name" value="EAL_sf"/>
</dbReference>
<dbReference type="PANTHER" id="PTHR33121:SF76">
    <property type="entry name" value="SIGNALING PROTEIN"/>
    <property type="match status" value="1"/>
</dbReference>
<organism evidence="3 4">
    <name type="scientific">Actinotalea soli</name>
    <dbReference type="NCBI Taxonomy" id="2819234"/>
    <lineage>
        <taxon>Bacteria</taxon>
        <taxon>Bacillati</taxon>
        <taxon>Actinomycetota</taxon>
        <taxon>Actinomycetes</taxon>
        <taxon>Micrococcales</taxon>
        <taxon>Cellulomonadaceae</taxon>
        <taxon>Actinotalea</taxon>
    </lineage>
</organism>
<dbReference type="Gene3D" id="3.20.20.450">
    <property type="entry name" value="EAL domain"/>
    <property type="match status" value="1"/>
</dbReference>
<feature type="domain" description="EAL" evidence="2">
    <location>
        <begin position="10"/>
        <end position="257"/>
    </location>
</feature>
<gene>
    <name evidence="3" type="ORF">J4G33_12780</name>
</gene>
<dbReference type="SMART" id="SM00052">
    <property type="entry name" value="EAL"/>
    <property type="match status" value="1"/>
</dbReference>
<name>A0A939RX01_9CELL</name>
<dbReference type="PANTHER" id="PTHR33121">
    <property type="entry name" value="CYCLIC DI-GMP PHOSPHODIESTERASE PDEF"/>
    <property type="match status" value="1"/>
</dbReference>
<dbReference type="Proteomes" id="UP000664209">
    <property type="component" value="Unassembled WGS sequence"/>
</dbReference>
<reference evidence="3" key="1">
    <citation type="submission" date="2021-03" db="EMBL/GenBank/DDBJ databases">
        <title>Actinotalea soli sp. nov., isolated from soil.</title>
        <authorList>
            <person name="Ping W."/>
            <person name="Zhang J."/>
        </authorList>
    </citation>
    <scope>NUCLEOTIDE SEQUENCE</scope>
    <source>
        <strain evidence="3">BY-33</strain>
    </source>
</reference>
<dbReference type="EMBL" id="JAGEMK010000007">
    <property type="protein sequence ID" value="MBO1752681.1"/>
    <property type="molecule type" value="Genomic_DNA"/>
</dbReference>
<evidence type="ECO:0000313" key="4">
    <source>
        <dbReference type="Proteomes" id="UP000664209"/>
    </source>
</evidence>
<dbReference type="Pfam" id="PF00563">
    <property type="entry name" value="EAL"/>
    <property type="match status" value="1"/>
</dbReference>
<feature type="region of interest" description="Disordered" evidence="1">
    <location>
        <begin position="440"/>
        <end position="471"/>
    </location>
</feature>
<proteinExistence type="predicted"/>
<dbReference type="SUPFAM" id="SSF141868">
    <property type="entry name" value="EAL domain-like"/>
    <property type="match status" value="1"/>
</dbReference>
<accession>A0A939RX01</accession>
<dbReference type="RefSeq" id="WP_208056369.1">
    <property type="nucleotide sequence ID" value="NZ_JAGEMK010000007.1"/>
</dbReference>
<dbReference type="AlphaFoldDB" id="A0A939RX01"/>
<dbReference type="CDD" id="cd01948">
    <property type="entry name" value="EAL"/>
    <property type="match status" value="1"/>
</dbReference>
<dbReference type="InterPro" id="IPR050706">
    <property type="entry name" value="Cyclic-di-GMP_PDE-like"/>
</dbReference>
<keyword evidence="4" id="KW-1185">Reference proteome</keyword>
<comment type="caution">
    <text evidence="3">The sequence shown here is derived from an EMBL/GenBank/DDBJ whole genome shotgun (WGS) entry which is preliminary data.</text>
</comment>
<protein>
    <submittedName>
        <fullName evidence="3">EAL domain-containing protein</fullName>
    </submittedName>
</protein>
<evidence type="ECO:0000256" key="1">
    <source>
        <dbReference type="SAM" id="MobiDB-lite"/>
    </source>
</evidence>
<dbReference type="PROSITE" id="PS50883">
    <property type="entry name" value="EAL"/>
    <property type="match status" value="1"/>
</dbReference>
<evidence type="ECO:0000313" key="3">
    <source>
        <dbReference type="EMBL" id="MBO1752681.1"/>
    </source>
</evidence>
<evidence type="ECO:0000259" key="2">
    <source>
        <dbReference type="PROSITE" id="PS50883"/>
    </source>
</evidence>
<feature type="compositionally biased region" description="Basic residues" evidence="1">
    <location>
        <begin position="462"/>
        <end position="471"/>
    </location>
</feature>
<sequence>MTASGTTEELDTAEAAAFAALLDARSVQVVYQPLVELTTREQVGVEALARGPVGPLESPAALFAHAARAGRVTELDWACRAAAFQGFLEADAPPSMSLFINVEMASLTRGCPADLLAVVSHAESQLRVFVEFDDAGLASDPAGLLDSVDRAREMGWGISVDDVGSSLGCLAVLPLVHADVVKLDIRMLDGESDAAPGVVATVLRHVEDAGATLVVKGIESEEDVRLALALGARFGQGHHLGRPGPLAEHYPVPRDVVPLGSGPGAEVPAGRSPFDLVAPRGQRLVHRDLVRRLAHVFAARALSSGARPLVLVGHGTTSWEEVDGAEVEDLGLLAAMSVLTVAFGVGVPPAPVPGVRGVRVTPGDPLVGESFLLIMTEHMALSMAARRVAGPGMMEVVITQDAEAVAEVAQHLLRRIPPLGHGDEALPVPRADGEDRVAALDDELPDPGAEPAAEHEPSTSHRLSRLLGRRG</sequence>
<dbReference type="InterPro" id="IPR001633">
    <property type="entry name" value="EAL_dom"/>
</dbReference>